<dbReference type="InterPro" id="IPR052967">
    <property type="entry name" value="Stress_Response_Assoc"/>
</dbReference>
<dbReference type="InterPro" id="IPR019060">
    <property type="entry name" value="DUF2382"/>
</dbReference>
<dbReference type="EMBL" id="JBHLWE010000038">
    <property type="protein sequence ID" value="MFC0341522.1"/>
    <property type="molecule type" value="Genomic_DNA"/>
</dbReference>
<comment type="caution">
    <text evidence="2">The sequence shown here is derived from an EMBL/GenBank/DDBJ whole genome shotgun (WGS) entry which is preliminary data.</text>
</comment>
<dbReference type="PANTHER" id="PTHR38463">
    <property type="entry name" value="STRESS RESPONSE PROTEIN YSNF"/>
    <property type="match status" value="1"/>
</dbReference>
<sequence length="304" mass="33397">MAMESVNTGSMRSLSALFDSRADADRAVQALKAAGVADVVLTGNDSASTGDTQAYTGEARSDRGFFESIGDFFFPEEDRYTYAEGLNRGGYLVTVRNIPEHQYETALDILDSEGAVDLDAREAEWRSEGWTGYSADTAGMTSEGSGMGMGMGTAADGIPTTREAAYDADLNAEGKIDVVEERLTVAKRQTEGGRVRVRSYVVETPVEQDVELRSERVHVERRAVDRPAGATDFQERSIEAREYAEAPVVHKEARVVEEIGLNKDVESHVETVRDTVRKTEVEIEDERGQVIGGDRNLDDDLNRR</sequence>
<organism evidence="2 3">
    <name type="scientific">Paracoccus niistensis</name>
    <dbReference type="NCBI Taxonomy" id="632935"/>
    <lineage>
        <taxon>Bacteria</taxon>
        <taxon>Pseudomonadati</taxon>
        <taxon>Pseudomonadota</taxon>
        <taxon>Alphaproteobacteria</taxon>
        <taxon>Rhodobacterales</taxon>
        <taxon>Paracoccaceae</taxon>
        <taxon>Paracoccus</taxon>
    </lineage>
</organism>
<evidence type="ECO:0000313" key="2">
    <source>
        <dbReference type="EMBL" id="MFC0341522.1"/>
    </source>
</evidence>
<reference evidence="2 3" key="1">
    <citation type="submission" date="2024-09" db="EMBL/GenBank/DDBJ databases">
        <authorList>
            <person name="Sun Q."/>
            <person name="Mori K."/>
        </authorList>
    </citation>
    <scope>NUCLEOTIDE SEQUENCE [LARGE SCALE GENOMIC DNA]</scope>
    <source>
        <strain evidence="2 3">KCTC 22789</strain>
    </source>
</reference>
<evidence type="ECO:0000313" key="3">
    <source>
        <dbReference type="Proteomes" id="UP001589799"/>
    </source>
</evidence>
<name>A0ABV6I5N4_9RHOB</name>
<dbReference type="PANTHER" id="PTHR38463:SF1">
    <property type="entry name" value="STRESS RESPONSE PROTEIN YSNF"/>
    <property type="match status" value="1"/>
</dbReference>
<protein>
    <submittedName>
        <fullName evidence="2">YsnF/AvaK domain-containing protein</fullName>
    </submittedName>
</protein>
<accession>A0ABV6I5N4</accession>
<feature type="domain" description="DUF2382" evidence="1">
    <location>
        <begin position="177"/>
        <end position="283"/>
    </location>
</feature>
<keyword evidence="3" id="KW-1185">Reference proteome</keyword>
<gene>
    <name evidence="2" type="ORF">ACFFII_12200</name>
</gene>
<dbReference type="Pfam" id="PF09557">
    <property type="entry name" value="DUF2382"/>
    <property type="match status" value="1"/>
</dbReference>
<evidence type="ECO:0000259" key="1">
    <source>
        <dbReference type="Pfam" id="PF09557"/>
    </source>
</evidence>
<proteinExistence type="predicted"/>
<dbReference type="Proteomes" id="UP001589799">
    <property type="component" value="Unassembled WGS sequence"/>
</dbReference>
<dbReference type="RefSeq" id="WP_377699152.1">
    <property type="nucleotide sequence ID" value="NZ_JBHLWE010000038.1"/>
</dbReference>